<comment type="caution">
    <text evidence="2">The sequence shown here is derived from an EMBL/GenBank/DDBJ whole genome shotgun (WGS) entry which is preliminary data.</text>
</comment>
<evidence type="ECO:0000313" key="3">
    <source>
        <dbReference type="Proteomes" id="UP000807342"/>
    </source>
</evidence>
<organism evidence="2 3">
    <name type="scientific">Macrolepiota fuliginosa MF-IS2</name>
    <dbReference type="NCBI Taxonomy" id="1400762"/>
    <lineage>
        <taxon>Eukaryota</taxon>
        <taxon>Fungi</taxon>
        <taxon>Dikarya</taxon>
        <taxon>Basidiomycota</taxon>
        <taxon>Agaricomycotina</taxon>
        <taxon>Agaricomycetes</taxon>
        <taxon>Agaricomycetidae</taxon>
        <taxon>Agaricales</taxon>
        <taxon>Agaricineae</taxon>
        <taxon>Agaricaceae</taxon>
        <taxon>Macrolepiota</taxon>
    </lineage>
</organism>
<proteinExistence type="predicted"/>
<keyword evidence="3" id="KW-1185">Reference proteome</keyword>
<dbReference type="OrthoDB" id="3227343at2759"/>
<evidence type="ECO:0000313" key="2">
    <source>
        <dbReference type="EMBL" id="KAF9441406.1"/>
    </source>
</evidence>
<dbReference type="EMBL" id="MU151919">
    <property type="protein sequence ID" value="KAF9441406.1"/>
    <property type="molecule type" value="Genomic_DNA"/>
</dbReference>
<sequence>PGVQAFALRMKNAVMMAHDSILAHRVKEIRTANRRQIQSPFKTGDMVYVSTKNISLPKGYSHKLAPRFLGPYRILE</sequence>
<dbReference type="AlphaFoldDB" id="A0A9P5X1Y1"/>
<dbReference type="Proteomes" id="UP000807342">
    <property type="component" value="Unassembled WGS sequence"/>
</dbReference>
<gene>
    <name evidence="2" type="ORF">P691DRAFT_638675</name>
</gene>
<feature type="non-terminal residue" evidence="2">
    <location>
        <position position="1"/>
    </location>
</feature>
<evidence type="ECO:0000259" key="1">
    <source>
        <dbReference type="Pfam" id="PF24626"/>
    </source>
</evidence>
<feature type="domain" description="Tf2-1-like SH3-like" evidence="1">
    <location>
        <begin position="44"/>
        <end position="76"/>
    </location>
</feature>
<reference evidence="2" key="1">
    <citation type="submission" date="2020-11" db="EMBL/GenBank/DDBJ databases">
        <authorList>
            <consortium name="DOE Joint Genome Institute"/>
            <person name="Ahrendt S."/>
            <person name="Riley R."/>
            <person name="Andreopoulos W."/>
            <person name="Labutti K."/>
            <person name="Pangilinan J."/>
            <person name="Ruiz-Duenas F.J."/>
            <person name="Barrasa J.M."/>
            <person name="Sanchez-Garcia M."/>
            <person name="Camarero S."/>
            <person name="Miyauchi S."/>
            <person name="Serrano A."/>
            <person name="Linde D."/>
            <person name="Babiker R."/>
            <person name="Drula E."/>
            <person name="Ayuso-Fernandez I."/>
            <person name="Pacheco R."/>
            <person name="Padilla G."/>
            <person name="Ferreira P."/>
            <person name="Barriuso J."/>
            <person name="Kellner H."/>
            <person name="Castanera R."/>
            <person name="Alfaro M."/>
            <person name="Ramirez L."/>
            <person name="Pisabarro A.G."/>
            <person name="Kuo A."/>
            <person name="Tritt A."/>
            <person name="Lipzen A."/>
            <person name="He G."/>
            <person name="Yan M."/>
            <person name="Ng V."/>
            <person name="Cullen D."/>
            <person name="Martin F."/>
            <person name="Rosso M.-N."/>
            <person name="Henrissat B."/>
            <person name="Hibbett D."/>
            <person name="Martinez A.T."/>
            <person name="Grigoriev I.V."/>
        </authorList>
    </citation>
    <scope>NUCLEOTIDE SEQUENCE</scope>
    <source>
        <strain evidence="2">MF-IS2</strain>
    </source>
</reference>
<accession>A0A9P5X1Y1</accession>
<dbReference type="InterPro" id="IPR056924">
    <property type="entry name" value="SH3_Tf2-1"/>
</dbReference>
<feature type="non-terminal residue" evidence="2">
    <location>
        <position position="76"/>
    </location>
</feature>
<name>A0A9P5X1Y1_9AGAR</name>
<protein>
    <recommendedName>
        <fullName evidence="1">Tf2-1-like SH3-like domain-containing protein</fullName>
    </recommendedName>
</protein>
<dbReference type="Pfam" id="PF24626">
    <property type="entry name" value="SH3_Tf2-1"/>
    <property type="match status" value="1"/>
</dbReference>